<evidence type="ECO:0000313" key="2">
    <source>
        <dbReference type="EMBL" id="BAK00479.1"/>
    </source>
</evidence>
<protein>
    <submittedName>
        <fullName evidence="2">Predicted protein</fullName>
    </submittedName>
</protein>
<sequence length="77" mass="8337">MLKMPLNTEPFNLGSLKCLLALLPSSMQAQSSQKETSSPTYGTLLNKAITSQPSMMPSIPCPTPLRTLLTTKNSRKA</sequence>
<reference evidence="2" key="1">
    <citation type="journal article" date="2011" name="Plant Physiol.">
        <title>Comprehensive sequence analysis of 24,783 barley full-length cDNAs derived from 12 clone libraries.</title>
        <authorList>
            <person name="Matsumoto T."/>
            <person name="Tanaka T."/>
            <person name="Sakai H."/>
            <person name="Amano N."/>
            <person name="Kanamori H."/>
            <person name="Kurita K."/>
            <person name="Kikuta A."/>
            <person name="Kamiya K."/>
            <person name="Yamamoto M."/>
            <person name="Ikawa H."/>
            <person name="Fujii N."/>
            <person name="Hori K."/>
            <person name="Itoh T."/>
            <person name="Sato K."/>
        </authorList>
    </citation>
    <scope>NUCLEOTIDE SEQUENCE</scope>
    <source>
        <tissue evidence="2">Shoot and root</tissue>
    </source>
</reference>
<name>F2DZF7_HORVV</name>
<evidence type="ECO:0000256" key="1">
    <source>
        <dbReference type="SAM" id="MobiDB-lite"/>
    </source>
</evidence>
<accession>F2DZF7</accession>
<dbReference type="AlphaFoldDB" id="F2DZF7"/>
<organism evidence="2">
    <name type="scientific">Hordeum vulgare subsp. vulgare</name>
    <name type="common">Domesticated barley</name>
    <dbReference type="NCBI Taxonomy" id="112509"/>
    <lineage>
        <taxon>Eukaryota</taxon>
        <taxon>Viridiplantae</taxon>
        <taxon>Streptophyta</taxon>
        <taxon>Embryophyta</taxon>
        <taxon>Tracheophyta</taxon>
        <taxon>Spermatophyta</taxon>
        <taxon>Magnoliopsida</taxon>
        <taxon>Liliopsida</taxon>
        <taxon>Poales</taxon>
        <taxon>Poaceae</taxon>
        <taxon>BOP clade</taxon>
        <taxon>Pooideae</taxon>
        <taxon>Triticodae</taxon>
        <taxon>Triticeae</taxon>
        <taxon>Hordeinae</taxon>
        <taxon>Hordeum</taxon>
    </lineage>
</organism>
<dbReference type="EMBL" id="AK369277">
    <property type="protein sequence ID" value="BAK00479.1"/>
    <property type="molecule type" value="mRNA"/>
</dbReference>
<feature type="region of interest" description="Disordered" evidence="1">
    <location>
        <begin position="53"/>
        <end position="77"/>
    </location>
</feature>
<proteinExistence type="evidence at transcript level"/>